<evidence type="ECO:0000313" key="4">
    <source>
        <dbReference type="Proteomes" id="UP001071230"/>
    </source>
</evidence>
<organism evidence="2">
    <name type="scientific">Acididesulfobacillus acetoxydans</name>
    <dbReference type="NCBI Taxonomy" id="1561005"/>
    <lineage>
        <taxon>Bacteria</taxon>
        <taxon>Bacillati</taxon>
        <taxon>Bacillota</taxon>
        <taxon>Clostridia</taxon>
        <taxon>Eubacteriales</taxon>
        <taxon>Peptococcaceae</taxon>
        <taxon>Acididesulfobacillus</taxon>
    </lineage>
</organism>
<sequence length="112" mass="12383">MLQHEGNRIVHHPILGEWKPRAGVTIFYNGRPILAQEGDTIAAALLAAGISVLRYTKKRREPRGIFCAIGQCSDCIMTVNGEPNVRTCITPVENGMKVCSEESQWKAGDDQF</sequence>
<dbReference type="Pfam" id="PF13510">
    <property type="entry name" value="Fer2_4"/>
    <property type="match status" value="1"/>
</dbReference>
<dbReference type="SUPFAM" id="SSF54292">
    <property type="entry name" value="2Fe-2S ferredoxin-like"/>
    <property type="match status" value="1"/>
</dbReference>
<evidence type="ECO:0000313" key="3">
    <source>
        <dbReference type="EMBL" id="CEJ06916.1"/>
    </source>
</evidence>
<keyword evidence="1" id="KW-0560">Oxidoreductase</keyword>
<accession>A0A8S0WFH3</accession>
<dbReference type="Proteomes" id="UP000836597">
    <property type="component" value="Chromosome"/>
</dbReference>
<gene>
    <name evidence="3" type="ORF">DEACI_1370</name>
    <name evidence="2" type="ORF">DEACI_1695</name>
</gene>
<dbReference type="GO" id="GO:0051536">
    <property type="term" value="F:iron-sulfur cluster binding"/>
    <property type="evidence" value="ECO:0007669"/>
    <property type="project" value="InterPro"/>
</dbReference>
<dbReference type="InterPro" id="IPR036010">
    <property type="entry name" value="2Fe-2S_ferredoxin-like_sf"/>
</dbReference>
<dbReference type="GO" id="GO:0016491">
    <property type="term" value="F:oxidoreductase activity"/>
    <property type="evidence" value="ECO:0007669"/>
    <property type="project" value="UniProtKB-KW"/>
</dbReference>
<dbReference type="RefSeq" id="WP_240984617.1">
    <property type="nucleotide sequence ID" value="NZ_CDGJ01000036.1"/>
</dbReference>
<dbReference type="AlphaFoldDB" id="A0A8S0WFH3"/>
<dbReference type="InterPro" id="IPR042204">
    <property type="entry name" value="2Fe-2S-bd_N"/>
</dbReference>
<protein>
    <submittedName>
        <fullName evidence="3">2Fe-2S ferredoxin-type domain</fullName>
    </submittedName>
    <submittedName>
        <fullName evidence="2">Beta-grasp domain protein</fullName>
    </submittedName>
</protein>
<dbReference type="Proteomes" id="UP001071230">
    <property type="component" value="Unassembled WGS sequence"/>
</dbReference>
<reference evidence="3" key="1">
    <citation type="submission" date="2014-11" db="EMBL/GenBank/DDBJ databases">
        <authorList>
            <person name="Hornung B.V."/>
        </authorList>
    </citation>
    <scope>NUCLEOTIDE SEQUENCE</scope>
    <source>
        <strain evidence="3">INE</strain>
    </source>
</reference>
<evidence type="ECO:0000256" key="1">
    <source>
        <dbReference type="ARBA" id="ARBA00023002"/>
    </source>
</evidence>
<evidence type="ECO:0000313" key="2">
    <source>
        <dbReference type="EMBL" id="CAA7601042.1"/>
    </source>
</evidence>
<dbReference type="EMBL" id="LR746496">
    <property type="protein sequence ID" value="CAA7601042.1"/>
    <property type="molecule type" value="Genomic_DNA"/>
</dbReference>
<reference evidence="2" key="2">
    <citation type="submission" date="2020-01" db="EMBL/GenBank/DDBJ databases">
        <authorList>
            <person name="Hornung B."/>
        </authorList>
    </citation>
    <scope>NUCLEOTIDE SEQUENCE</scope>
    <source>
        <strain evidence="2">PacBioINE</strain>
    </source>
</reference>
<dbReference type="KEGG" id="aacx:DEACI_1695"/>
<keyword evidence="4" id="KW-1185">Reference proteome</keyword>
<proteinExistence type="predicted"/>
<dbReference type="Gene3D" id="3.10.20.440">
    <property type="entry name" value="2Fe-2S iron-sulphur cluster binding domain, sarcosine oxidase, alpha subunit, N-terminal domain"/>
    <property type="match status" value="1"/>
</dbReference>
<name>A0A8S0WFH3_9FIRM</name>
<dbReference type="EMBL" id="CDGJ01000036">
    <property type="protein sequence ID" value="CEJ06916.1"/>
    <property type="molecule type" value="Genomic_DNA"/>
</dbReference>